<accession>A0AAD7KCT0</accession>
<keyword evidence="3" id="KW-1185">Reference proteome</keyword>
<evidence type="ECO:0000256" key="1">
    <source>
        <dbReference type="SAM" id="MobiDB-lite"/>
    </source>
</evidence>
<dbReference type="Proteomes" id="UP001215598">
    <property type="component" value="Unassembled WGS sequence"/>
</dbReference>
<gene>
    <name evidence="2" type="ORF">B0H16DRAFT_1709782</name>
</gene>
<evidence type="ECO:0000313" key="3">
    <source>
        <dbReference type="Proteomes" id="UP001215598"/>
    </source>
</evidence>
<feature type="region of interest" description="Disordered" evidence="1">
    <location>
        <begin position="370"/>
        <end position="407"/>
    </location>
</feature>
<reference evidence="2" key="1">
    <citation type="submission" date="2023-03" db="EMBL/GenBank/DDBJ databases">
        <title>Massive genome expansion in bonnet fungi (Mycena s.s.) driven by repeated elements and novel gene families across ecological guilds.</title>
        <authorList>
            <consortium name="Lawrence Berkeley National Laboratory"/>
            <person name="Harder C.B."/>
            <person name="Miyauchi S."/>
            <person name="Viragh M."/>
            <person name="Kuo A."/>
            <person name="Thoen E."/>
            <person name="Andreopoulos B."/>
            <person name="Lu D."/>
            <person name="Skrede I."/>
            <person name="Drula E."/>
            <person name="Henrissat B."/>
            <person name="Morin E."/>
            <person name="Kohler A."/>
            <person name="Barry K."/>
            <person name="LaButti K."/>
            <person name="Morin E."/>
            <person name="Salamov A."/>
            <person name="Lipzen A."/>
            <person name="Mereny Z."/>
            <person name="Hegedus B."/>
            <person name="Baldrian P."/>
            <person name="Stursova M."/>
            <person name="Weitz H."/>
            <person name="Taylor A."/>
            <person name="Grigoriev I.V."/>
            <person name="Nagy L.G."/>
            <person name="Martin F."/>
            <person name="Kauserud H."/>
        </authorList>
    </citation>
    <scope>NUCLEOTIDE SEQUENCE</scope>
    <source>
        <strain evidence="2">CBHHK182m</strain>
    </source>
</reference>
<feature type="compositionally biased region" description="Low complexity" evidence="1">
    <location>
        <begin position="96"/>
        <end position="111"/>
    </location>
</feature>
<dbReference type="EMBL" id="JARKIB010000003">
    <property type="protein sequence ID" value="KAJ7782946.1"/>
    <property type="molecule type" value="Genomic_DNA"/>
</dbReference>
<feature type="compositionally biased region" description="Basic and acidic residues" evidence="1">
    <location>
        <begin position="377"/>
        <end position="389"/>
    </location>
</feature>
<sequence length="498" mass="54588">MKLIITSILQMQENKKLTLDHVKKIIRTHRGVTSLRNTKTFPVVARLLDADQITVDWASVLGHDADNSRSVETLLCQYVKEGLITAPKLHHDRCGSLSSLSSVSSTESTTPPERPFSAMSGVQEHHGDIHMTVPVIPSTHKLSVSQVPPTPANPAIGANPVTNTGAVGTANPSILMPDGAGNSNAAVPPPVREAISYASTTSWRGTDQEYNAELVAFDPICDVREKHVKVLTLNLGVNKTFSVYWCLPGLHLLEEFGPLMIYHAQEDIAQWTVPRDHLLPVLGPPEALRLLLVVRPFNDHDHSLTHKDHVMMHRHIGQQPLLEADSDSGEEDESNSPAYTHRAYKFTSRPILAAALAIGLHHLYSAPGASVPPTEASGDKMDAANHLDDNGEDSNGEDGDNEDDDAENLDEDVAHEMKRLTAAWLLREFGNSAIVCQIQLANNKMKRAQCKPQWIKQSLNAYTVIAGHQDNTRVKAIVDGGRLFGMARFETELLKAIK</sequence>
<comment type="caution">
    <text evidence="2">The sequence shown here is derived from an EMBL/GenBank/DDBJ whole genome shotgun (WGS) entry which is preliminary data.</text>
</comment>
<feature type="compositionally biased region" description="Acidic residues" evidence="1">
    <location>
        <begin position="390"/>
        <end position="407"/>
    </location>
</feature>
<dbReference type="AlphaFoldDB" id="A0AAD7KCT0"/>
<proteinExistence type="predicted"/>
<name>A0AAD7KCT0_9AGAR</name>
<evidence type="ECO:0000313" key="2">
    <source>
        <dbReference type="EMBL" id="KAJ7782946.1"/>
    </source>
</evidence>
<organism evidence="2 3">
    <name type="scientific">Mycena metata</name>
    <dbReference type="NCBI Taxonomy" id="1033252"/>
    <lineage>
        <taxon>Eukaryota</taxon>
        <taxon>Fungi</taxon>
        <taxon>Dikarya</taxon>
        <taxon>Basidiomycota</taxon>
        <taxon>Agaricomycotina</taxon>
        <taxon>Agaricomycetes</taxon>
        <taxon>Agaricomycetidae</taxon>
        <taxon>Agaricales</taxon>
        <taxon>Marasmiineae</taxon>
        <taxon>Mycenaceae</taxon>
        <taxon>Mycena</taxon>
    </lineage>
</organism>
<protein>
    <submittedName>
        <fullName evidence="2">Uncharacterized protein</fullName>
    </submittedName>
</protein>
<feature type="region of interest" description="Disordered" evidence="1">
    <location>
        <begin position="95"/>
        <end position="115"/>
    </location>
</feature>